<evidence type="ECO:0000259" key="4">
    <source>
        <dbReference type="PROSITE" id="PS50043"/>
    </source>
</evidence>
<dbReference type="InterPro" id="IPR005143">
    <property type="entry name" value="TF_LuxR_autoind-bd_dom"/>
</dbReference>
<dbReference type="SMART" id="SM00421">
    <property type="entry name" value="HTH_LUXR"/>
    <property type="match status" value="1"/>
</dbReference>
<keyword evidence="3" id="KW-0804">Transcription</keyword>
<dbReference type="GO" id="GO:0006355">
    <property type="term" value="P:regulation of DNA-templated transcription"/>
    <property type="evidence" value="ECO:0007669"/>
    <property type="project" value="InterPro"/>
</dbReference>
<dbReference type="SUPFAM" id="SSF46894">
    <property type="entry name" value="C-terminal effector domain of the bipartite response regulators"/>
    <property type="match status" value="1"/>
</dbReference>
<evidence type="ECO:0000256" key="1">
    <source>
        <dbReference type="ARBA" id="ARBA00023015"/>
    </source>
</evidence>
<dbReference type="STRING" id="1120923.SAMN02746095_03059"/>
<dbReference type="InterPro" id="IPR036693">
    <property type="entry name" value="TF_LuxR_autoind-bd_dom_sf"/>
</dbReference>
<feature type="domain" description="HTH luxR-type" evidence="4">
    <location>
        <begin position="176"/>
        <end position="241"/>
    </location>
</feature>
<dbReference type="InterPro" id="IPR000792">
    <property type="entry name" value="Tscrpt_reg_LuxR_C"/>
</dbReference>
<dbReference type="Proteomes" id="UP000032668">
    <property type="component" value="Unassembled WGS sequence"/>
</dbReference>
<dbReference type="OrthoDB" id="3170288at2"/>
<dbReference type="RefSeq" id="WP_052948469.1">
    <property type="nucleotide sequence ID" value="NZ_BANC01000312.1"/>
</dbReference>
<dbReference type="EMBL" id="BANC01000312">
    <property type="protein sequence ID" value="GAN82307.1"/>
    <property type="molecule type" value="Genomic_DNA"/>
</dbReference>
<keyword evidence="1" id="KW-0805">Transcription regulation</keyword>
<keyword evidence="6" id="KW-1185">Reference proteome</keyword>
<keyword evidence="2" id="KW-0238">DNA-binding</keyword>
<dbReference type="PROSITE" id="PS50043">
    <property type="entry name" value="HTH_LUXR_2"/>
    <property type="match status" value="1"/>
</dbReference>
<reference evidence="5 6" key="1">
    <citation type="submission" date="2012-11" db="EMBL/GenBank/DDBJ databases">
        <title>Whole genome sequence of Acidocella aminolytica 101 = DSM 11237.</title>
        <authorList>
            <person name="Azuma Y."/>
            <person name="Higashiura N."/>
            <person name="Hirakawa H."/>
            <person name="Matsushita K."/>
        </authorList>
    </citation>
    <scope>NUCLEOTIDE SEQUENCE [LARGE SCALE GENOMIC DNA]</scope>
    <source>
        <strain evidence="6">101 / DSM 11237</strain>
    </source>
</reference>
<dbReference type="CDD" id="cd06170">
    <property type="entry name" value="LuxR_C_like"/>
    <property type="match status" value="1"/>
</dbReference>
<comment type="caution">
    <text evidence="5">The sequence shown here is derived from an EMBL/GenBank/DDBJ whole genome shotgun (WGS) entry which is preliminary data.</text>
</comment>
<evidence type="ECO:0000256" key="3">
    <source>
        <dbReference type="ARBA" id="ARBA00023163"/>
    </source>
</evidence>
<dbReference type="Pfam" id="PF00196">
    <property type="entry name" value="GerE"/>
    <property type="match status" value="1"/>
</dbReference>
<dbReference type="GO" id="GO:0003677">
    <property type="term" value="F:DNA binding"/>
    <property type="evidence" value="ECO:0007669"/>
    <property type="project" value="UniProtKB-KW"/>
</dbReference>
<dbReference type="SUPFAM" id="SSF75516">
    <property type="entry name" value="Pheromone-binding domain of LuxR-like quorum-sensing transcription factors"/>
    <property type="match status" value="1"/>
</dbReference>
<dbReference type="Gene3D" id="1.10.10.10">
    <property type="entry name" value="Winged helix-like DNA-binding domain superfamily/Winged helix DNA-binding domain"/>
    <property type="match status" value="1"/>
</dbReference>
<evidence type="ECO:0000313" key="6">
    <source>
        <dbReference type="Proteomes" id="UP000032668"/>
    </source>
</evidence>
<evidence type="ECO:0000256" key="2">
    <source>
        <dbReference type="ARBA" id="ARBA00023125"/>
    </source>
</evidence>
<dbReference type="InterPro" id="IPR016032">
    <property type="entry name" value="Sig_transdc_resp-reg_C-effctor"/>
</dbReference>
<proteinExistence type="predicted"/>
<protein>
    <submittedName>
        <fullName evidence="5">Transcriptional regulator LuxR</fullName>
    </submittedName>
</protein>
<accession>A0A0D6PKV8</accession>
<evidence type="ECO:0000313" key="5">
    <source>
        <dbReference type="EMBL" id="GAN82307.1"/>
    </source>
</evidence>
<name>A0A0D6PKV8_9PROT</name>
<dbReference type="AlphaFoldDB" id="A0A0D6PKV8"/>
<dbReference type="InterPro" id="IPR036388">
    <property type="entry name" value="WH-like_DNA-bd_sf"/>
</dbReference>
<dbReference type="Gene3D" id="3.30.450.80">
    <property type="entry name" value="Transcription factor LuxR-like, autoinducer-binding domain"/>
    <property type="match status" value="1"/>
</dbReference>
<sequence>MIAGSDDGYEEIVTQIGEATSLAAMQDIAGNICKFYHLANIAYHAVYIPGAKMFNPILVLTYDPSWVARYKDNDYFRIDPVVVCGTKSFLPLDWMKLDRENAVARGFFAEADRFDVGRQGITLPVRGTGGERALFTVTANMSMREWEQRRAGYMKEFQMIGHYMHDRIVELSGYRDTAPKPALSPREMTCLEFAASGATVKQIAASLCITDRAVRLFLTSGCAKLNCATIPQAIAKTVSREMLRP</sequence>
<gene>
    <name evidence="5" type="ORF">Aam_331_022</name>
</gene>
<dbReference type="Pfam" id="PF03472">
    <property type="entry name" value="Autoind_bind"/>
    <property type="match status" value="1"/>
</dbReference>
<organism evidence="5 6">
    <name type="scientific">Acidocella aminolytica 101 = DSM 11237</name>
    <dbReference type="NCBI Taxonomy" id="1120923"/>
    <lineage>
        <taxon>Bacteria</taxon>
        <taxon>Pseudomonadati</taxon>
        <taxon>Pseudomonadota</taxon>
        <taxon>Alphaproteobacteria</taxon>
        <taxon>Acetobacterales</taxon>
        <taxon>Acidocellaceae</taxon>
        <taxon>Acidocella</taxon>
    </lineage>
</organism>